<dbReference type="SMART" id="SM00986">
    <property type="entry name" value="UDG"/>
    <property type="match status" value="1"/>
</dbReference>
<evidence type="ECO:0000256" key="4">
    <source>
        <dbReference type="ARBA" id="ARBA00019403"/>
    </source>
</evidence>
<keyword evidence="7" id="KW-0227">DNA damage</keyword>
<dbReference type="Proteomes" id="UP000593594">
    <property type="component" value="Chromosome"/>
</dbReference>
<evidence type="ECO:0000313" key="14">
    <source>
        <dbReference type="EMBL" id="QPC45189.1"/>
    </source>
</evidence>
<dbReference type="GO" id="GO:0006281">
    <property type="term" value="P:DNA repair"/>
    <property type="evidence" value="ECO:0007669"/>
    <property type="project" value="UniProtKB-KW"/>
</dbReference>
<feature type="compositionally biased region" description="Low complexity" evidence="12">
    <location>
        <begin position="28"/>
        <end position="52"/>
    </location>
</feature>
<gene>
    <name evidence="14" type="ORF">HW532_04910</name>
</gene>
<dbReference type="KEGG" id="kmn:HW532_04910"/>
<protein>
    <recommendedName>
        <fullName evidence="4">Type-4 uracil-DNA glycosylase</fullName>
        <ecNumber evidence="3">3.2.2.27</ecNumber>
    </recommendedName>
</protein>
<dbReference type="PANTHER" id="PTHR33693:SF1">
    <property type="entry name" value="TYPE-4 URACIL-DNA GLYCOSYLASE"/>
    <property type="match status" value="1"/>
</dbReference>
<keyword evidence="10" id="KW-0411">Iron-sulfur</keyword>
<name>A0A7S8C868_9HYPH</name>
<proteinExistence type="inferred from homology"/>
<dbReference type="SMART" id="SM00987">
    <property type="entry name" value="UreE_C"/>
    <property type="match status" value="1"/>
</dbReference>
<feature type="region of interest" description="Disordered" evidence="12">
    <location>
        <begin position="26"/>
        <end position="70"/>
    </location>
</feature>
<dbReference type="SUPFAM" id="SSF52141">
    <property type="entry name" value="Uracil-DNA glycosylase-like"/>
    <property type="match status" value="1"/>
</dbReference>
<dbReference type="InterPro" id="IPR005273">
    <property type="entry name" value="Ura-DNA_glyco_family4"/>
</dbReference>
<dbReference type="NCBIfam" id="TIGR00758">
    <property type="entry name" value="UDG_fam4"/>
    <property type="match status" value="1"/>
</dbReference>
<dbReference type="InterPro" id="IPR036895">
    <property type="entry name" value="Uracil-DNA_glycosylase-like_sf"/>
</dbReference>
<keyword evidence="11" id="KW-0234">DNA repair</keyword>
<dbReference type="GO" id="GO:0046872">
    <property type="term" value="F:metal ion binding"/>
    <property type="evidence" value="ECO:0007669"/>
    <property type="project" value="UniProtKB-KW"/>
</dbReference>
<evidence type="ECO:0000256" key="2">
    <source>
        <dbReference type="ARBA" id="ARBA00006521"/>
    </source>
</evidence>
<sequence length="271" mass="29325">MGVDETVGDAAVDRFAVSARQRAEREAAAAARKAAREASAPGPDASSRAAPAPARPVAPPLSSDEAVEDARSRATKCESLDELVAVLEGFDACPLKKTATNLVFSDGNPKARVMIVGEAPGRDEDLKGKPFVGRSGQLLDRMLAAIGLSRHEEDPAKAVFISNCIFWRPPGNRKPTEAETLMCLPFVERAIELAHPDILVLLGATSAGRLLRTTQGIMRTRGRWTEYKSPGGETFRTIASLHPAYLLRQPAHKRLAWRDLLEVRKALDESV</sequence>
<evidence type="ECO:0000256" key="8">
    <source>
        <dbReference type="ARBA" id="ARBA00022801"/>
    </source>
</evidence>
<keyword evidence="5" id="KW-0004">4Fe-4S</keyword>
<reference evidence="14 15" key="1">
    <citation type="submission" date="2020-06" db="EMBL/GenBank/DDBJ databases">
        <title>Genome sequence of 2 isolates from Red Sea Mangroves.</title>
        <authorList>
            <person name="Sefrji F."/>
            <person name="Michoud G."/>
            <person name="Merlino G."/>
            <person name="Daffonchio D."/>
        </authorList>
    </citation>
    <scope>NUCLEOTIDE SEQUENCE [LARGE SCALE GENOMIC DNA]</scope>
    <source>
        <strain evidence="14 15">R1DC25</strain>
    </source>
</reference>
<evidence type="ECO:0000256" key="12">
    <source>
        <dbReference type="SAM" id="MobiDB-lite"/>
    </source>
</evidence>
<evidence type="ECO:0000256" key="5">
    <source>
        <dbReference type="ARBA" id="ARBA00022485"/>
    </source>
</evidence>
<accession>A0A7S8C868</accession>
<evidence type="ECO:0000256" key="1">
    <source>
        <dbReference type="ARBA" id="ARBA00001400"/>
    </source>
</evidence>
<organism evidence="14 15">
    <name type="scientific">Kaustia mangrovi</name>
    <dbReference type="NCBI Taxonomy" id="2593653"/>
    <lineage>
        <taxon>Bacteria</taxon>
        <taxon>Pseudomonadati</taxon>
        <taxon>Pseudomonadota</taxon>
        <taxon>Alphaproteobacteria</taxon>
        <taxon>Hyphomicrobiales</taxon>
        <taxon>Parvibaculaceae</taxon>
        <taxon>Kaustia</taxon>
    </lineage>
</organism>
<dbReference type="InterPro" id="IPR005122">
    <property type="entry name" value="Uracil-DNA_glycosylase-like"/>
</dbReference>
<dbReference type="GO" id="GO:0004844">
    <property type="term" value="F:uracil DNA N-glycosylase activity"/>
    <property type="evidence" value="ECO:0007669"/>
    <property type="project" value="UniProtKB-EC"/>
</dbReference>
<keyword evidence="9" id="KW-0408">Iron</keyword>
<evidence type="ECO:0000256" key="7">
    <source>
        <dbReference type="ARBA" id="ARBA00022763"/>
    </source>
</evidence>
<evidence type="ECO:0000313" key="15">
    <source>
        <dbReference type="Proteomes" id="UP000593594"/>
    </source>
</evidence>
<comment type="catalytic activity">
    <reaction evidence="1">
        <text>Hydrolyzes single-stranded DNA or mismatched double-stranded DNA and polynucleotides, releasing free uracil.</text>
        <dbReference type="EC" id="3.2.2.27"/>
    </reaction>
</comment>
<dbReference type="AlphaFoldDB" id="A0A7S8C868"/>
<dbReference type="InterPro" id="IPR051536">
    <property type="entry name" value="UDG_Type-4/5"/>
</dbReference>
<dbReference type="EMBL" id="CP058214">
    <property type="protein sequence ID" value="QPC45189.1"/>
    <property type="molecule type" value="Genomic_DNA"/>
</dbReference>
<feature type="domain" description="Uracil-DNA glycosylase-like" evidence="13">
    <location>
        <begin position="104"/>
        <end position="261"/>
    </location>
</feature>
<evidence type="ECO:0000259" key="13">
    <source>
        <dbReference type="SMART" id="SM00986"/>
    </source>
</evidence>
<dbReference type="PANTHER" id="PTHR33693">
    <property type="entry name" value="TYPE-5 URACIL-DNA GLYCOSYLASE"/>
    <property type="match status" value="1"/>
</dbReference>
<evidence type="ECO:0000256" key="10">
    <source>
        <dbReference type="ARBA" id="ARBA00023014"/>
    </source>
</evidence>
<dbReference type="GO" id="GO:0051539">
    <property type="term" value="F:4 iron, 4 sulfur cluster binding"/>
    <property type="evidence" value="ECO:0007669"/>
    <property type="project" value="UniProtKB-KW"/>
</dbReference>
<evidence type="ECO:0000256" key="11">
    <source>
        <dbReference type="ARBA" id="ARBA00023204"/>
    </source>
</evidence>
<keyword evidence="15" id="KW-1185">Reference proteome</keyword>
<keyword evidence="8" id="KW-0378">Hydrolase</keyword>
<keyword evidence="6" id="KW-0479">Metal-binding</keyword>
<dbReference type="EC" id="3.2.2.27" evidence="3"/>
<dbReference type="Gene3D" id="3.40.470.10">
    <property type="entry name" value="Uracil-DNA glycosylase-like domain"/>
    <property type="match status" value="1"/>
</dbReference>
<evidence type="ECO:0000256" key="3">
    <source>
        <dbReference type="ARBA" id="ARBA00012030"/>
    </source>
</evidence>
<dbReference type="CDD" id="cd10030">
    <property type="entry name" value="UDG-F4_TTUDGA_SPO1dp_like"/>
    <property type="match status" value="1"/>
</dbReference>
<evidence type="ECO:0000256" key="6">
    <source>
        <dbReference type="ARBA" id="ARBA00022723"/>
    </source>
</evidence>
<evidence type="ECO:0000256" key="9">
    <source>
        <dbReference type="ARBA" id="ARBA00023004"/>
    </source>
</evidence>
<dbReference type="Pfam" id="PF03167">
    <property type="entry name" value="UDG"/>
    <property type="match status" value="1"/>
</dbReference>
<comment type="similarity">
    <text evidence="2">Belongs to the uracil-DNA glycosylase (UDG) superfamily. Type 4 (UDGa) family.</text>
</comment>